<evidence type="ECO:0000313" key="4">
    <source>
        <dbReference type="Proteomes" id="UP000015102"/>
    </source>
</evidence>
<keyword evidence="2" id="KW-0812">Transmembrane</keyword>
<comment type="similarity">
    <text evidence="1">Belongs to the monovalent cation:proton antiporter 1 (CPA1) transporter (TC 2.A.36) family.</text>
</comment>
<keyword evidence="2" id="KW-1133">Transmembrane helix</keyword>
<evidence type="ECO:0000256" key="2">
    <source>
        <dbReference type="SAM" id="Phobius"/>
    </source>
</evidence>
<dbReference type="EnsemblMetazoa" id="MESCA002892-RA">
    <property type="protein sequence ID" value="MESCA002892-PA"/>
    <property type="gene ID" value="MESCA002892"/>
</dbReference>
<accession>T1GHJ0</accession>
<dbReference type="GO" id="GO:0098662">
    <property type="term" value="P:inorganic cation transmembrane transport"/>
    <property type="evidence" value="ECO:0007669"/>
    <property type="project" value="TreeGrafter"/>
</dbReference>
<dbReference type="Proteomes" id="UP000015102">
    <property type="component" value="Unassembled WGS sequence"/>
</dbReference>
<dbReference type="PANTHER" id="PTHR31102">
    <property type="match status" value="1"/>
</dbReference>
<dbReference type="PANTHER" id="PTHR31102:SF21">
    <property type="entry name" value="NA[+]_H[+] HYDROGEN ANTIPORTER 2, ISOFORM B"/>
    <property type="match status" value="1"/>
</dbReference>
<sequence>MSVLGGCIAVLGSKAIEYGSAGALGCTMITFVASIGWKKQDPNVDNLPVAQTLDLLWKFFKPISFSLIGKEVNFAVLDGKLVGYGVAIIVVGSLIILIPG</sequence>
<dbReference type="EMBL" id="CAQQ02176071">
    <property type="status" value="NOT_ANNOTATED_CDS"/>
    <property type="molecule type" value="Genomic_DNA"/>
</dbReference>
<dbReference type="HOGENOM" id="CLU_2309204_0_0_1"/>
<organism evidence="3 4">
    <name type="scientific">Megaselia scalaris</name>
    <name type="common">Humpbacked fly</name>
    <name type="synonym">Phora scalaris</name>
    <dbReference type="NCBI Taxonomy" id="36166"/>
    <lineage>
        <taxon>Eukaryota</taxon>
        <taxon>Metazoa</taxon>
        <taxon>Ecdysozoa</taxon>
        <taxon>Arthropoda</taxon>
        <taxon>Hexapoda</taxon>
        <taxon>Insecta</taxon>
        <taxon>Pterygota</taxon>
        <taxon>Neoptera</taxon>
        <taxon>Endopterygota</taxon>
        <taxon>Diptera</taxon>
        <taxon>Brachycera</taxon>
        <taxon>Muscomorpha</taxon>
        <taxon>Platypezoidea</taxon>
        <taxon>Phoridae</taxon>
        <taxon>Megaseliini</taxon>
        <taxon>Megaselia</taxon>
    </lineage>
</organism>
<keyword evidence="2" id="KW-0472">Membrane</keyword>
<dbReference type="InterPro" id="IPR051843">
    <property type="entry name" value="CPA1_transporter"/>
</dbReference>
<feature type="transmembrane region" description="Helical" evidence="2">
    <location>
        <begin position="81"/>
        <end position="98"/>
    </location>
</feature>
<proteinExistence type="inferred from homology"/>
<evidence type="ECO:0000313" key="3">
    <source>
        <dbReference type="EnsemblMetazoa" id="MESCA002892-PA"/>
    </source>
</evidence>
<dbReference type="STRING" id="36166.T1GHJ0"/>
<protein>
    <submittedName>
        <fullName evidence="3">Uncharacterized protein</fullName>
    </submittedName>
</protein>
<reference evidence="4" key="1">
    <citation type="submission" date="2013-02" db="EMBL/GenBank/DDBJ databases">
        <authorList>
            <person name="Hughes D."/>
        </authorList>
    </citation>
    <scope>NUCLEOTIDE SEQUENCE</scope>
    <source>
        <strain>Durham</strain>
        <strain evidence="4">NC isolate 2 -- Noor lab</strain>
    </source>
</reference>
<keyword evidence="4" id="KW-1185">Reference proteome</keyword>
<evidence type="ECO:0000256" key="1">
    <source>
        <dbReference type="ARBA" id="ARBA00007367"/>
    </source>
</evidence>
<reference evidence="3" key="2">
    <citation type="submission" date="2015-06" db="UniProtKB">
        <authorList>
            <consortium name="EnsemblMetazoa"/>
        </authorList>
    </citation>
    <scope>IDENTIFICATION</scope>
</reference>
<name>T1GHJ0_MEGSC</name>
<dbReference type="AlphaFoldDB" id="T1GHJ0"/>